<dbReference type="InParanoid" id="A0A0C3KTP5"/>
<proteinExistence type="predicted"/>
<dbReference type="AlphaFoldDB" id="A0A0C3KTP5"/>
<evidence type="ECO:0000256" key="1">
    <source>
        <dbReference type="SAM" id="MobiDB-lite"/>
    </source>
</evidence>
<dbReference type="EMBL" id="KN831947">
    <property type="protein sequence ID" value="KIO12877.1"/>
    <property type="molecule type" value="Genomic_DNA"/>
</dbReference>
<keyword evidence="3" id="KW-1185">Reference proteome</keyword>
<dbReference type="HOGENOM" id="CLU_2688818_0_0_1"/>
<dbReference type="Proteomes" id="UP000054217">
    <property type="component" value="Unassembled WGS sequence"/>
</dbReference>
<sequence>MHVSQRPSKKNRVHGAAYDDGGCVHSPPQLKKITKKDRYLMILNAGYVPADTHLLSTVYVSYMVTVTRNDPARI</sequence>
<protein>
    <submittedName>
        <fullName evidence="2">Uncharacterized protein</fullName>
    </submittedName>
</protein>
<organism evidence="2 3">
    <name type="scientific">Pisolithus tinctorius Marx 270</name>
    <dbReference type="NCBI Taxonomy" id="870435"/>
    <lineage>
        <taxon>Eukaryota</taxon>
        <taxon>Fungi</taxon>
        <taxon>Dikarya</taxon>
        <taxon>Basidiomycota</taxon>
        <taxon>Agaricomycotina</taxon>
        <taxon>Agaricomycetes</taxon>
        <taxon>Agaricomycetidae</taxon>
        <taxon>Boletales</taxon>
        <taxon>Sclerodermatineae</taxon>
        <taxon>Pisolithaceae</taxon>
        <taxon>Pisolithus</taxon>
    </lineage>
</organism>
<evidence type="ECO:0000313" key="2">
    <source>
        <dbReference type="EMBL" id="KIO12877.1"/>
    </source>
</evidence>
<reference evidence="3" key="2">
    <citation type="submission" date="2015-01" db="EMBL/GenBank/DDBJ databases">
        <title>Evolutionary Origins and Diversification of the Mycorrhizal Mutualists.</title>
        <authorList>
            <consortium name="DOE Joint Genome Institute"/>
            <consortium name="Mycorrhizal Genomics Consortium"/>
            <person name="Kohler A."/>
            <person name="Kuo A."/>
            <person name="Nagy L.G."/>
            <person name="Floudas D."/>
            <person name="Copeland A."/>
            <person name="Barry K.W."/>
            <person name="Cichocki N."/>
            <person name="Veneault-Fourrey C."/>
            <person name="LaButti K."/>
            <person name="Lindquist E.A."/>
            <person name="Lipzen A."/>
            <person name="Lundell T."/>
            <person name="Morin E."/>
            <person name="Murat C."/>
            <person name="Riley R."/>
            <person name="Ohm R."/>
            <person name="Sun H."/>
            <person name="Tunlid A."/>
            <person name="Henrissat B."/>
            <person name="Grigoriev I.V."/>
            <person name="Hibbett D.S."/>
            <person name="Martin F."/>
        </authorList>
    </citation>
    <scope>NUCLEOTIDE SEQUENCE [LARGE SCALE GENOMIC DNA]</scope>
    <source>
        <strain evidence="3">Marx 270</strain>
    </source>
</reference>
<name>A0A0C3KTP5_PISTI</name>
<feature type="region of interest" description="Disordered" evidence="1">
    <location>
        <begin position="1"/>
        <end position="21"/>
    </location>
</feature>
<accession>A0A0C3KTP5</accession>
<gene>
    <name evidence="2" type="ORF">M404DRAFT_993845</name>
</gene>
<evidence type="ECO:0000313" key="3">
    <source>
        <dbReference type="Proteomes" id="UP000054217"/>
    </source>
</evidence>
<reference evidence="2 3" key="1">
    <citation type="submission" date="2014-04" db="EMBL/GenBank/DDBJ databases">
        <authorList>
            <consortium name="DOE Joint Genome Institute"/>
            <person name="Kuo A."/>
            <person name="Kohler A."/>
            <person name="Costa M.D."/>
            <person name="Nagy L.G."/>
            <person name="Floudas D."/>
            <person name="Copeland A."/>
            <person name="Barry K.W."/>
            <person name="Cichocki N."/>
            <person name="Veneault-Fourrey C."/>
            <person name="LaButti K."/>
            <person name="Lindquist E.A."/>
            <person name="Lipzen A."/>
            <person name="Lundell T."/>
            <person name="Morin E."/>
            <person name="Murat C."/>
            <person name="Sun H."/>
            <person name="Tunlid A."/>
            <person name="Henrissat B."/>
            <person name="Grigoriev I.V."/>
            <person name="Hibbett D.S."/>
            <person name="Martin F."/>
            <person name="Nordberg H.P."/>
            <person name="Cantor M.N."/>
            <person name="Hua S.X."/>
        </authorList>
    </citation>
    <scope>NUCLEOTIDE SEQUENCE [LARGE SCALE GENOMIC DNA]</scope>
    <source>
        <strain evidence="2 3">Marx 270</strain>
    </source>
</reference>